<feature type="region of interest" description="Disordered" evidence="1">
    <location>
        <begin position="215"/>
        <end position="382"/>
    </location>
</feature>
<feature type="compositionally biased region" description="Polar residues" evidence="1">
    <location>
        <begin position="222"/>
        <end position="236"/>
    </location>
</feature>
<dbReference type="Gene3D" id="2.80.10.50">
    <property type="match status" value="1"/>
</dbReference>
<dbReference type="PANTHER" id="PTHR31205">
    <property type="entry name" value="ACTIN CROSS-LINKING PROTEIN (DUF569)"/>
    <property type="match status" value="1"/>
</dbReference>
<evidence type="ECO:0000256" key="1">
    <source>
        <dbReference type="SAM" id="MobiDB-lite"/>
    </source>
</evidence>
<dbReference type="PANTHER" id="PTHR31205:SF69">
    <property type="entry name" value="ACTIN CROSS-LINKING PROTEIN (DUF569)"/>
    <property type="match status" value="1"/>
</dbReference>
<evidence type="ECO:0000313" key="4">
    <source>
        <dbReference type="Proteomes" id="UP001497512"/>
    </source>
</evidence>
<dbReference type="EMBL" id="OZ019894">
    <property type="protein sequence ID" value="CAK9216743.1"/>
    <property type="molecule type" value="Genomic_DNA"/>
</dbReference>
<evidence type="ECO:0000313" key="3">
    <source>
        <dbReference type="EMBL" id="CAK9216743.1"/>
    </source>
</evidence>
<feature type="compositionally biased region" description="Polar residues" evidence="1">
    <location>
        <begin position="349"/>
        <end position="364"/>
    </location>
</feature>
<protein>
    <recommendedName>
        <fullName evidence="2">DUF569 domain-containing protein</fullName>
    </recommendedName>
</protein>
<organism evidence="3 4">
    <name type="scientific">Sphagnum troendelagicum</name>
    <dbReference type="NCBI Taxonomy" id="128251"/>
    <lineage>
        <taxon>Eukaryota</taxon>
        <taxon>Viridiplantae</taxon>
        <taxon>Streptophyta</taxon>
        <taxon>Embryophyta</taxon>
        <taxon>Bryophyta</taxon>
        <taxon>Sphagnophytina</taxon>
        <taxon>Sphagnopsida</taxon>
        <taxon>Sphagnales</taxon>
        <taxon>Sphagnaceae</taxon>
        <taxon>Sphagnum</taxon>
    </lineage>
</organism>
<dbReference type="CDD" id="cd23340">
    <property type="entry name" value="beta-trefoil_FSCN_ACP-like"/>
    <property type="match status" value="1"/>
</dbReference>
<dbReference type="Pfam" id="PF04601">
    <property type="entry name" value="DUF569"/>
    <property type="match status" value="1"/>
</dbReference>
<keyword evidence="4" id="KW-1185">Reference proteome</keyword>
<name>A0ABP0UBC5_9BRYO</name>
<dbReference type="SUPFAM" id="SSF50405">
    <property type="entry name" value="Actin-crosslinking proteins"/>
    <property type="match status" value="1"/>
</dbReference>
<dbReference type="InterPro" id="IPR008999">
    <property type="entry name" value="Actin-crosslinking"/>
</dbReference>
<dbReference type="Proteomes" id="UP001497512">
    <property type="component" value="Chromosome 2"/>
</dbReference>
<accession>A0ABP0UBC5</accession>
<feature type="compositionally biased region" description="Basic and acidic residues" evidence="1">
    <location>
        <begin position="335"/>
        <end position="344"/>
    </location>
</feature>
<dbReference type="InterPro" id="IPR007679">
    <property type="entry name" value="DUF569"/>
</dbReference>
<proteinExistence type="predicted"/>
<reference evidence="3" key="1">
    <citation type="submission" date="2024-02" db="EMBL/GenBank/DDBJ databases">
        <authorList>
            <consortium name="ELIXIR-Norway"/>
            <consortium name="Elixir Norway"/>
        </authorList>
    </citation>
    <scope>NUCLEOTIDE SEQUENCE</scope>
</reference>
<evidence type="ECO:0000259" key="2">
    <source>
        <dbReference type="Pfam" id="PF04601"/>
    </source>
</evidence>
<feature type="compositionally biased region" description="Basic and acidic residues" evidence="1">
    <location>
        <begin position="282"/>
        <end position="293"/>
    </location>
</feature>
<sequence>MEVFERATAVRLKSIHGRSLRADGNRKSVSQTGDGRDVATVWKVEQVTGGDAVRFKSMHDLYLAETDFAYILGLTGKKVIQSYSSKADSAVEWQPISQGKYVKLKTRRGTFLRANGVMIPGYRNSVTHDIPESPATQSWILWEVEVVESIPRQPPVEEDPIHLQSFYREKENVSLSPYVSIDSDVTIPTFKSEDEEEVRKLAQITLSTEREQLSPKIVLSPAKSQNSFDGNGSPTMASPGRKGQMSPNERPRALQRPQRVSVRHSNDYEEEERPRRPPQRGFESHYDAYEVRPRTSVSHFDAEEERPRTSPRVSMNRFDVEQVSPTTPRKKHRNSLRDRDRGQGHEGVTPSSPSKRQSGSPREQSLSARSSSSSSSSLNPDSHRIFYTVTNENGASPENTDWGSFVFDSNSVSELKEELQKRTGINEDILVGIRSPLSSKLSVYREELLPEGVAVMLEVVKVNSPVGRMLSKPHSVRTVYSRGNSTDFQDSVR</sequence>
<feature type="domain" description="DUF569" evidence="2">
    <location>
        <begin position="1"/>
        <end position="142"/>
    </location>
</feature>
<feature type="compositionally biased region" description="Low complexity" evidence="1">
    <location>
        <begin position="365"/>
        <end position="377"/>
    </location>
</feature>
<feature type="compositionally biased region" description="Basic and acidic residues" evidence="1">
    <location>
        <begin position="264"/>
        <end position="275"/>
    </location>
</feature>
<gene>
    <name evidence="3" type="ORF">CSSPTR1EN2_LOCUS13623</name>
</gene>